<evidence type="ECO:0000313" key="2">
    <source>
        <dbReference type="Proteomes" id="UP000267029"/>
    </source>
</evidence>
<evidence type="ECO:0000313" key="3">
    <source>
        <dbReference type="WBParaSite" id="MCOS_0001046001-mRNA-1"/>
    </source>
</evidence>
<dbReference type="Gene3D" id="3.30.70.270">
    <property type="match status" value="1"/>
</dbReference>
<keyword evidence="2" id="KW-1185">Reference proteome</keyword>
<organism evidence="3">
    <name type="scientific">Mesocestoides corti</name>
    <name type="common">Flatworm</name>
    <dbReference type="NCBI Taxonomy" id="53468"/>
    <lineage>
        <taxon>Eukaryota</taxon>
        <taxon>Metazoa</taxon>
        <taxon>Spiralia</taxon>
        <taxon>Lophotrochozoa</taxon>
        <taxon>Platyhelminthes</taxon>
        <taxon>Cestoda</taxon>
        <taxon>Eucestoda</taxon>
        <taxon>Cyclophyllidea</taxon>
        <taxon>Mesocestoididae</taxon>
        <taxon>Mesocestoides</taxon>
    </lineage>
</organism>
<accession>A0A0R3URF5</accession>
<dbReference type="AlphaFoldDB" id="A0A0R3URF5"/>
<protein>
    <submittedName>
        <fullName evidence="3">Reverse transcriptase domain-containing protein</fullName>
    </submittedName>
</protein>
<reference evidence="1 2" key="2">
    <citation type="submission" date="2018-10" db="EMBL/GenBank/DDBJ databases">
        <authorList>
            <consortium name="Pathogen Informatics"/>
        </authorList>
    </citation>
    <scope>NUCLEOTIDE SEQUENCE [LARGE SCALE GENOMIC DNA]</scope>
</reference>
<dbReference type="InterPro" id="IPR043128">
    <property type="entry name" value="Rev_trsase/Diguanyl_cyclase"/>
</dbReference>
<dbReference type="OrthoDB" id="116078at2759"/>
<dbReference type="WBParaSite" id="MCOS_0001046001-mRNA-1">
    <property type="protein sequence ID" value="MCOS_0001046001-mRNA-1"/>
    <property type="gene ID" value="MCOS_0001046001"/>
</dbReference>
<dbReference type="InterPro" id="IPR043502">
    <property type="entry name" value="DNA/RNA_pol_sf"/>
</dbReference>
<sequence>MQKALQGLLYQKSLVYLDDVIVFGPTENEMLDILAEVLQRYRQARQTINPKNVFLPTAMNQ</sequence>
<dbReference type="Proteomes" id="UP000267029">
    <property type="component" value="Unassembled WGS sequence"/>
</dbReference>
<proteinExistence type="predicted"/>
<evidence type="ECO:0000313" key="1">
    <source>
        <dbReference type="EMBL" id="VDD84458.1"/>
    </source>
</evidence>
<gene>
    <name evidence="1" type="ORF">MCOS_LOCUS10461</name>
</gene>
<dbReference type="SUPFAM" id="SSF56672">
    <property type="entry name" value="DNA/RNA polymerases"/>
    <property type="match status" value="1"/>
</dbReference>
<reference evidence="3" key="1">
    <citation type="submission" date="2017-02" db="UniProtKB">
        <authorList>
            <consortium name="WormBaseParasite"/>
        </authorList>
    </citation>
    <scope>IDENTIFICATION</scope>
</reference>
<dbReference type="EMBL" id="UXSR01006363">
    <property type="protein sequence ID" value="VDD84458.1"/>
    <property type="molecule type" value="Genomic_DNA"/>
</dbReference>
<name>A0A0R3URF5_MESCO</name>